<dbReference type="Proteomes" id="UP000295717">
    <property type="component" value="Unassembled WGS sequence"/>
</dbReference>
<evidence type="ECO:0000259" key="32">
    <source>
        <dbReference type="Pfam" id="PF17092"/>
    </source>
</evidence>
<feature type="transmembrane region" description="Helical" evidence="29">
    <location>
        <begin position="56"/>
        <end position="89"/>
    </location>
</feature>
<evidence type="ECO:0000256" key="27">
    <source>
        <dbReference type="ARBA" id="ARBA00060592"/>
    </source>
</evidence>
<comment type="similarity">
    <text evidence="5">In the N-terminal section; belongs to the glycosyltransferase 51 family.</text>
</comment>
<reference evidence="33 34" key="1">
    <citation type="submission" date="2019-03" db="EMBL/GenBank/DDBJ databases">
        <title>Genomic Encyclopedia of Type Strains, Phase IV (KMG-IV): sequencing the most valuable type-strain genomes for metagenomic binning, comparative biology and taxonomic classification.</title>
        <authorList>
            <person name="Goeker M."/>
        </authorList>
    </citation>
    <scope>NUCLEOTIDE SEQUENCE [LARGE SCALE GENOMIC DNA]</scope>
    <source>
        <strain evidence="33 34">DSM 13587</strain>
    </source>
</reference>
<comment type="catalytic activity">
    <reaction evidence="24">
        <text>Preferential cleavage: (Ac)2-L-Lys-D-Ala-|-D-Ala. Also transpeptidation of peptidyl-alanyl moieties that are N-acyl substituents of D-alanine.</text>
        <dbReference type="EC" id="3.4.16.4"/>
    </reaction>
</comment>
<feature type="domain" description="Penicillin-binding protein OB-like" evidence="32">
    <location>
        <begin position="376"/>
        <end position="483"/>
    </location>
</feature>
<evidence type="ECO:0000259" key="30">
    <source>
        <dbReference type="Pfam" id="PF00905"/>
    </source>
</evidence>
<dbReference type="GO" id="GO:0009002">
    <property type="term" value="F:serine-type D-Ala-D-Ala carboxypeptidase activity"/>
    <property type="evidence" value="ECO:0007669"/>
    <property type="project" value="UniProtKB-EC"/>
</dbReference>
<feature type="compositionally biased region" description="Basic residues" evidence="28">
    <location>
        <begin position="36"/>
        <end position="49"/>
    </location>
</feature>
<evidence type="ECO:0000256" key="4">
    <source>
        <dbReference type="ARBA" id="ARBA00007090"/>
    </source>
</evidence>
<dbReference type="GO" id="GO:0006508">
    <property type="term" value="P:proteolysis"/>
    <property type="evidence" value="ECO:0007669"/>
    <property type="project" value="UniProtKB-KW"/>
</dbReference>
<keyword evidence="22" id="KW-0511">Multifunctional enzyme</keyword>
<evidence type="ECO:0000256" key="19">
    <source>
        <dbReference type="ARBA" id="ARBA00022989"/>
    </source>
</evidence>
<evidence type="ECO:0000256" key="5">
    <source>
        <dbReference type="ARBA" id="ARBA00007739"/>
    </source>
</evidence>
<evidence type="ECO:0000256" key="9">
    <source>
        <dbReference type="ARBA" id="ARBA00022519"/>
    </source>
</evidence>
<evidence type="ECO:0000256" key="11">
    <source>
        <dbReference type="ARBA" id="ARBA00022670"/>
    </source>
</evidence>
<dbReference type="Pfam" id="PF17092">
    <property type="entry name" value="PCB_OB"/>
    <property type="match status" value="1"/>
</dbReference>
<dbReference type="GO" id="GO:0071555">
    <property type="term" value="P:cell wall organization"/>
    <property type="evidence" value="ECO:0007669"/>
    <property type="project" value="UniProtKB-KW"/>
</dbReference>
<dbReference type="GO" id="GO:0009252">
    <property type="term" value="P:peptidoglycan biosynthetic process"/>
    <property type="evidence" value="ECO:0007669"/>
    <property type="project" value="UniProtKB-UniPathway"/>
</dbReference>
<dbReference type="GO" id="GO:0008658">
    <property type="term" value="F:penicillin binding"/>
    <property type="evidence" value="ECO:0007669"/>
    <property type="project" value="InterPro"/>
</dbReference>
<proteinExistence type="inferred from homology"/>
<evidence type="ECO:0000256" key="15">
    <source>
        <dbReference type="ARBA" id="ARBA00022801"/>
    </source>
</evidence>
<keyword evidence="19 29" id="KW-1133">Transmembrane helix</keyword>
<keyword evidence="18" id="KW-0573">Peptidoglycan synthesis</keyword>
<evidence type="ECO:0000256" key="20">
    <source>
        <dbReference type="ARBA" id="ARBA00023136"/>
    </source>
</evidence>
<comment type="caution">
    <text evidence="33">The sequence shown here is derived from an EMBL/GenBank/DDBJ whole genome shotgun (WGS) entry which is preliminary data.</text>
</comment>
<dbReference type="AlphaFoldDB" id="A0A4R3MXK0"/>
<dbReference type="EMBL" id="SMAO01000004">
    <property type="protein sequence ID" value="TCT21348.1"/>
    <property type="molecule type" value="Genomic_DNA"/>
</dbReference>
<evidence type="ECO:0000256" key="13">
    <source>
        <dbReference type="ARBA" id="ARBA00022679"/>
    </source>
</evidence>
<keyword evidence="23" id="KW-0961">Cell wall biogenesis/degradation</keyword>
<dbReference type="FunFam" id="1.10.3810.10:FF:000003">
    <property type="entry name" value="Penicillin-binding protein 1a"/>
    <property type="match status" value="1"/>
</dbReference>
<evidence type="ECO:0000256" key="6">
    <source>
        <dbReference type="ARBA" id="ARBA00012448"/>
    </source>
</evidence>
<keyword evidence="14 29" id="KW-0812">Transmembrane</keyword>
<accession>A0A4R3MXK0</accession>
<keyword evidence="10" id="KW-0121">Carboxypeptidase</keyword>
<evidence type="ECO:0000256" key="10">
    <source>
        <dbReference type="ARBA" id="ARBA00022645"/>
    </source>
</evidence>
<feature type="domain" description="Penicillin-binding protein transpeptidase" evidence="30">
    <location>
        <begin position="485"/>
        <end position="745"/>
    </location>
</feature>
<dbReference type="NCBIfam" id="TIGR02074">
    <property type="entry name" value="PBP_1a_fam"/>
    <property type="match status" value="1"/>
</dbReference>
<evidence type="ECO:0000256" key="8">
    <source>
        <dbReference type="ARBA" id="ARBA00022475"/>
    </source>
</evidence>
<dbReference type="Pfam" id="PF00905">
    <property type="entry name" value="Transpeptidase"/>
    <property type="match status" value="1"/>
</dbReference>
<evidence type="ECO:0000313" key="33">
    <source>
        <dbReference type="EMBL" id="TCT21348.1"/>
    </source>
</evidence>
<keyword evidence="13" id="KW-0808">Transferase</keyword>
<comment type="function">
    <text evidence="1">Cell wall formation. Synthesis of cross-linked peptidoglycan from the lipid intermediates. The enzyme has a penicillin-insensitive transglycosylase N-terminal domain (formation of linear glycan strands) and a penicillin-sensitive transpeptidase C-terminal domain (cross-linking of the peptide subunits).</text>
</comment>
<dbReference type="Gene3D" id="1.10.3810.10">
    <property type="entry name" value="Biosynthetic peptidoglycan transglycosylase-like"/>
    <property type="match status" value="1"/>
</dbReference>
<comment type="pathway">
    <text evidence="27">Glycan biosynthesis.</text>
</comment>
<dbReference type="GO" id="GO:0008955">
    <property type="term" value="F:peptidoglycan glycosyltransferase activity"/>
    <property type="evidence" value="ECO:0007669"/>
    <property type="project" value="UniProtKB-EC"/>
</dbReference>
<dbReference type="GO" id="GO:0008360">
    <property type="term" value="P:regulation of cell shape"/>
    <property type="evidence" value="ECO:0007669"/>
    <property type="project" value="UniProtKB-KW"/>
</dbReference>
<evidence type="ECO:0000256" key="21">
    <source>
        <dbReference type="ARBA" id="ARBA00023251"/>
    </source>
</evidence>
<keyword evidence="20 29" id="KW-0472">Membrane</keyword>
<evidence type="ECO:0000256" key="22">
    <source>
        <dbReference type="ARBA" id="ARBA00023268"/>
    </source>
</evidence>
<evidence type="ECO:0000256" key="12">
    <source>
        <dbReference type="ARBA" id="ARBA00022676"/>
    </source>
</evidence>
<dbReference type="GO" id="GO:0005886">
    <property type="term" value="C:plasma membrane"/>
    <property type="evidence" value="ECO:0007669"/>
    <property type="project" value="UniProtKB-SubCell"/>
</dbReference>
<dbReference type="Gene3D" id="3.40.710.10">
    <property type="entry name" value="DD-peptidase/beta-lactamase superfamily"/>
    <property type="match status" value="2"/>
</dbReference>
<keyword evidence="34" id="KW-1185">Reference proteome</keyword>
<dbReference type="InterPro" id="IPR012338">
    <property type="entry name" value="Beta-lactam/transpept-like"/>
</dbReference>
<evidence type="ECO:0000256" key="28">
    <source>
        <dbReference type="SAM" id="MobiDB-lite"/>
    </source>
</evidence>
<keyword evidence="21" id="KW-0046">Antibiotic resistance</keyword>
<keyword evidence="11" id="KW-0645">Protease</keyword>
<dbReference type="InterPro" id="IPR031376">
    <property type="entry name" value="PCB_OB"/>
</dbReference>
<feature type="domain" description="Glycosyl transferase family 51" evidence="31">
    <location>
        <begin position="115"/>
        <end position="289"/>
    </location>
</feature>
<keyword evidence="17" id="KW-0735">Signal-anchor</keyword>
<dbReference type="GO" id="GO:0046677">
    <property type="term" value="P:response to antibiotic"/>
    <property type="evidence" value="ECO:0007669"/>
    <property type="project" value="UniProtKB-KW"/>
</dbReference>
<feature type="region of interest" description="Disordered" evidence="28">
    <location>
        <begin position="839"/>
        <end position="865"/>
    </location>
</feature>
<comment type="pathway">
    <text evidence="3">Cell wall biogenesis; peptidoglycan biosynthesis.</text>
</comment>
<dbReference type="InterPro" id="IPR001460">
    <property type="entry name" value="PCN-bd_Tpept"/>
</dbReference>
<keyword evidence="16" id="KW-0133">Cell shape</keyword>
<name>A0A4R3MXK0_9GAMM</name>
<evidence type="ECO:0000256" key="16">
    <source>
        <dbReference type="ARBA" id="ARBA00022960"/>
    </source>
</evidence>
<evidence type="ECO:0000256" key="14">
    <source>
        <dbReference type="ARBA" id="ARBA00022692"/>
    </source>
</evidence>
<comment type="similarity">
    <text evidence="4">In the C-terminal section; belongs to the transpeptidase family.</text>
</comment>
<evidence type="ECO:0000256" key="24">
    <source>
        <dbReference type="ARBA" id="ARBA00034000"/>
    </source>
</evidence>
<organism evidence="33 34">
    <name type="scientific">Thiobaca trueperi</name>
    <dbReference type="NCBI Taxonomy" id="127458"/>
    <lineage>
        <taxon>Bacteria</taxon>
        <taxon>Pseudomonadati</taxon>
        <taxon>Pseudomonadota</taxon>
        <taxon>Gammaproteobacteria</taxon>
        <taxon>Chromatiales</taxon>
        <taxon>Chromatiaceae</taxon>
        <taxon>Thiobaca</taxon>
    </lineage>
</organism>
<dbReference type="SUPFAM" id="SSF53955">
    <property type="entry name" value="Lysozyme-like"/>
    <property type="match status" value="1"/>
</dbReference>
<dbReference type="SUPFAM" id="SSF56601">
    <property type="entry name" value="beta-lactamase/transpeptidase-like"/>
    <property type="match status" value="1"/>
</dbReference>
<evidence type="ECO:0000256" key="7">
    <source>
        <dbReference type="ARBA" id="ARBA00018638"/>
    </source>
</evidence>
<evidence type="ECO:0000256" key="1">
    <source>
        <dbReference type="ARBA" id="ARBA00002624"/>
    </source>
</evidence>
<dbReference type="Pfam" id="PF00912">
    <property type="entry name" value="Transgly"/>
    <property type="match status" value="1"/>
</dbReference>
<dbReference type="PANTHER" id="PTHR32282">
    <property type="entry name" value="BINDING PROTEIN TRANSPEPTIDASE, PUTATIVE-RELATED"/>
    <property type="match status" value="1"/>
</dbReference>
<evidence type="ECO:0000313" key="34">
    <source>
        <dbReference type="Proteomes" id="UP000295717"/>
    </source>
</evidence>
<keyword evidence="15" id="KW-0378">Hydrolase</keyword>
<dbReference type="UniPathway" id="UPA00219"/>
<dbReference type="InterPro" id="IPR023346">
    <property type="entry name" value="Lysozyme-like_dom_sf"/>
</dbReference>
<gene>
    <name evidence="33" type="ORF">EDC35_104203</name>
</gene>
<evidence type="ECO:0000256" key="18">
    <source>
        <dbReference type="ARBA" id="ARBA00022984"/>
    </source>
</evidence>
<dbReference type="EC" id="3.4.16.4" evidence="6"/>
<keyword evidence="9" id="KW-0997">Cell inner membrane</keyword>
<dbReference type="GO" id="GO:0030288">
    <property type="term" value="C:outer membrane-bounded periplasmic space"/>
    <property type="evidence" value="ECO:0007669"/>
    <property type="project" value="TreeGrafter"/>
</dbReference>
<dbReference type="InterPro" id="IPR001264">
    <property type="entry name" value="Glyco_trans_51"/>
</dbReference>
<protein>
    <recommendedName>
        <fullName evidence="7">Penicillin-binding protein 1A</fullName>
        <ecNumber evidence="25">2.4.99.28</ecNumber>
        <ecNumber evidence="6">3.4.16.4</ecNumber>
    </recommendedName>
</protein>
<evidence type="ECO:0000256" key="2">
    <source>
        <dbReference type="ARBA" id="ARBA00004249"/>
    </source>
</evidence>
<evidence type="ECO:0000259" key="31">
    <source>
        <dbReference type="Pfam" id="PF00912"/>
    </source>
</evidence>
<keyword evidence="8" id="KW-1003">Cell membrane</keyword>
<evidence type="ECO:0000256" key="29">
    <source>
        <dbReference type="SAM" id="Phobius"/>
    </source>
</evidence>
<sequence length="865" mass="94986">MEPKPNRARISPPPVRPAASYRSTAPRQTAADPPARHKPKPKPSTRRPASRAPRSVLGWLGHFLGSALGVPLQLLMLGLLGGGVFVHVALPELPDVQSLRSVQLQAPLQVFSADGALISEFGVERRQPVAIGEIPPLVIQAFLATEDSRFFEHGGVDTIGMGRALMSYLATGEKAQGASTITMQVTRNFFLTPEKTFRRKLMEVLLTLHVEQTLTKDEILELYLNQIFFGHRAYGISAAASLYYDKSLNELTVAEAAMLAGIPKAPSINNPVTNPARALERRNYILGRMRELGYIDAEQYERAIAAPDTGRLHRRQSELDAGYVAEMARAEIARFYGEAAVSQGYRVITTIESWLQNAAQDALRTALRQYDQRHGYRGPEATLKLAGLSDLELDDYLAGVTRIPDLQPGLVTRVKAGVAEVYLGQGQRIDLTSSQMSWARNQRDLANWRGSRRKSADVVLPGDLIRLKRTEDGGLELSQIPRVAGALVSIAPRDGAVRALVGGYSFNETKFNRAVDMRRQPGSSFKPFIYAAALNQGWTPASLLRDQAVKLDTKERWNPQNFDHKEMGPIRLRKALALSRNLATINLLQSVGLDEAQDYIRRFGFGDDAMPRGLSMALGSGALSPVKLAEGYAVFANGGYRVIPYFIQRIEDVNGRVLFDASPLQACADCWYRFGETAATTQGIQSDGLAERVIDPRTAYQMTSLLREVIDAGTGTRAKALNRTDVVGKTGTTNDVRDSWFAGYQANFVTIAWMGHDDFGKLGRGEEGGKAALGMWVDFMAAALKDQPVATLDPPPGLVEVRIDPSRGVETTSKGGILEMVQEEYRDMLLGPQPVRVASPETGARRQENTATVKRSTPRVMDDLF</sequence>
<evidence type="ECO:0000256" key="3">
    <source>
        <dbReference type="ARBA" id="ARBA00004752"/>
    </source>
</evidence>
<comment type="catalytic activity">
    <reaction evidence="26">
        <text>[GlcNAc-(1-&gt;4)-Mur2Ac(oyl-L-Ala-gamma-D-Glu-L-Lys-D-Ala-D-Ala)](n)-di-trans,octa-cis-undecaprenyl diphosphate + beta-D-GlcNAc-(1-&gt;4)-Mur2Ac(oyl-L-Ala-gamma-D-Glu-L-Lys-D-Ala-D-Ala)-di-trans,octa-cis-undecaprenyl diphosphate = [GlcNAc-(1-&gt;4)-Mur2Ac(oyl-L-Ala-gamma-D-Glu-L-Lys-D-Ala-D-Ala)](n+1)-di-trans,octa-cis-undecaprenyl diphosphate + di-trans,octa-cis-undecaprenyl diphosphate + H(+)</text>
        <dbReference type="Rhea" id="RHEA:23708"/>
        <dbReference type="Rhea" id="RHEA-COMP:9602"/>
        <dbReference type="Rhea" id="RHEA-COMP:9603"/>
        <dbReference type="ChEBI" id="CHEBI:15378"/>
        <dbReference type="ChEBI" id="CHEBI:58405"/>
        <dbReference type="ChEBI" id="CHEBI:60033"/>
        <dbReference type="ChEBI" id="CHEBI:78435"/>
        <dbReference type="EC" id="2.4.99.28"/>
    </reaction>
</comment>
<dbReference type="EC" id="2.4.99.28" evidence="25"/>
<evidence type="ECO:0000256" key="23">
    <source>
        <dbReference type="ARBA" id="ARBA00023316"/>
    </source>
</evidence>
<evidence type="ECO:0000256" key="25">
    <source>
        <dbReference type="ARBA" id="ARBA00044770"/>
    </source>
</evidence>
<dbReference type="InterPro" id="IPR050396">
    <property type="entry name" value="Glycosyltr_51/Transpeptidase"/>
</dbReference>
<dbReference type="InterPro" id="IPR036950">
    <property type="entry name" value="PBP_transglycosylase"/>
</dbReference>
<evidence type="ECO:0000256" key="17">
    <source>
        <dbReference type="ARBA" id="ARBA00022968"/>
    </source>
</evidence>
<keyword evidence="12" id="KW-0328">Glycosyltransferase</keyword>
<evidence type="ECO:0000256" key="26">
    <source>
        <dbReference type="ARBA" id="ARBA00049902"/>
    </source>
</evidence>
<dbReference type="PANTHER" id="PTHR32282:SF27">
    <property type="entry name" value="PENICILLIN-BINDING PROTEIN 1A"/>
    <property type="match status" value="1"/>
</dbReference>
<feature type="region of interest" description="Disordered" evidence="28">
    <location>
        <begin position="1"/>
        <end position="52"/>
    </location>
</feature>
<comment type="subcellular location">
    <subcellularLocation>
        <location evidence="2">Cell inner membrane</location>
        <topology evidence="2">Single-pass type II membrane protein</topology>
    </subcellularLocation>
</comment>